<dbReference type="Proteomes" id="UP000885806">
    <property type="component" value="Unassembled WGS sequence"/>
</dbReference>
<gene>
    <name evidence="3" type="ORF">ENK01_04580</name>
</gene>
<protein>
    <recommendedName>
        <fullName evidence="1">chorismate mutase</fullName>
        <ecNumber evidence="1">5.4.99.5</ecNumber>
    </recommendedName>
</protein>
<dbReference type="InterPro" id="IPR036263">
    <property type="entry name" value="Chorismate_II_sf"/>
</dbReference>
<dbReference type="EMBL" id="DROP01000308">
    <property type="protein sequence ID" value="HHI89212.1"/>
    <property type="molecule type" value="Genomic_DNA"/>
</dbReference>
<dbReference type="PROSITE" id="PS51168">
    <property type="entry name" value="CHORISMATE_MUT_2"/>
    <property type="match status" value="1"/>
</dbReference>
<name>A0A7V5NXV7_9PROT</name>
<dbReference type="InterPro" id="IPR036979">
    <property type="entry name" value="CM_dom_sf"/>
</dbReference>
<proteinExistence type="predicted"/>
<dbReference type="GO" id="GO:0046417">
    <property type="term" value="P:chorismate metabolic process"/>
    <property type="evidence" value="ECO:0007669"/>
    <property type="project" value="InterPro"/>
</dbReference>
<sequence length="275" mass="29488">MSGNKNIPTDMAGLRQAIDRVDTALLNLIAERMELARGVREAKSGMNVWRPAREESHVRDLAKKARGTDPSLISHIWAELTSASLSLQGPIRLHIALMSDALSQWSLVRDRFGASIPSLTYPTASAALAAAFADEEGVAVLPAPGGMNNWWTALAPGAAASGMNILAPLPRIGDWDWPAAVAVSRAMCEPSGEDISLIYVEGDTPPPPLTLERLFSQNGLAATLRAQMGKRRLYSVSGYVEETDARLSALRAQMDVVARIGILPCPIARRDAGDV</sequence>
<dbReference type="SUPFAM" id="SSF48600">
    <property type="entry name" value="Chorismate mutase II"/>
    <property type="match status" value="1"/>
</dbReference>
<evidence type="ECO:0000259" key="2">
    <source>
        <dbReference type="PROSITE" id="PS51168"/>
    </source>
</evidence>
<dbReference type="SMART" id="SM00830">
    <property type="entry name" value="CM_2"/>
    <property type="match status" value="1"/>
</dbReference>
<evidence type="ECO:0000313" key="3">
    <source>
        <dbReference type="EMBL" id="HHI89212.1"/>
    </source>
</evidence>
<dbReference type="InterPro" id="IPR002701">
    <property type="entry name" value="CM_II_prokaryot"/>
</dbReference>
<dbReference type="AlphaFoldDB" id="A0A7V5NXV7"/>
<comment type="caution">
    <text evidence="3">The sequence shown here is derived from an EMBL/GenBank/DDBJ whole genome shotgun (WGS) entry which is preliminary data.</text>
</comment>
<reference evidence="3" key="1">
    <citation type="journal article" date="2020" name="mSystems">
        <title>Genome- and Community-Level Interaction Insights into Carbon Utilization and Element Cycling Functions of Hydrothermarchaeota in Hydrothermal Sediment.</title>
        <authorList>
            <person name="Zhou Z."/>
            <person name="Liu Y."/>
            <person name="Xu W."/>
            <person name="Pan J."/>
            <person name="Luo Z.H."/>
            <person name="Li M."/>
        </authorList>
    </citation>
    <scope>NUCLEOTIDE SEQUENCE [LARGE SCALE GENOMIC DNA]</scope>
    <source>
        <strain evidence="3">HyVt-538</strain>
    </source>
</reference>
<organism evidence="3">
    <name type="scientific">Hellea balneolensis</name>
    <dbReference type="NCBI Taxonomy" id="287478"/>
    <lineage>
        <taxon>Bacteria</taxon>
        <taxon>Pseudomonadati</taxon>
        <taxon>Pseudomonadota</taxon>
        <taxon>Alphaproteobacteria</taxon>
        <taxon>Maricaulales</taxon>
        <taxon>Robiginitomaculaceae</taxon>
        <taxon>Hellea</taxon>
    </lineage>
</organism>
<evidence type="ECO:0000256" key="1">
    <source>
        <dbReference type="ARBA" id="ARBA00012404"/>
    </source>
</evidence>
<accession>A0A7V5NXV7</accession>
<feature type="domain" description="Chorismate mutase" evidence="2">
    <location>
        <begin position="5"/>
        <end position="92"/>
    </location>
</feature>
<dbReference type="Pfam" id="PF01817">
    <property type="entry name" value="CM_2"/>
    <property type="match status" value="1"/>
</dbReference>
<dbReference type="Gene3D" id="1.20.59.10">
    <property type="entry name" value="Chorismate mutase"/>
    <property type="match status" value="1"/>
</dbReference>
<dbReference type="GO" id="GO:0004106">
    <property type="term" value="F:chorismate mutase activity"/>
    <property type="evidence" value="ECO:0007669"/>
    <property type="project" value="UniProtKB-EC"/>
</dbReference>
<dbReference type="EC" id="5.4.99.5" evidence="1"/>